<dbReference type="AlphaFoldDB" id="A0A1M5B3F7"/>
<dbReference type="GO" id="GO:0009306">
    <property type="term" value="P:protein secretion"/>
    <property type="evidence" value="ECO:0007669"/>
    <property type="project" value="InterPro"/>
</dbReference>
<evidence type="ECO:0000313" key="15">
    <source>
        <dbReference type="Proteomes" id="UP000184148"/>
    </source>
</evidence>
<keyword evidence="5 12" id="KW-1003">Cell membrane</keyword>
<comment type="function">
    <text evidence="12">Required for formation of the rod structure in the basal body of the flagellar apparatus. Together with FliI and FliH, may constitute the export apparatus of flagellin.</text>
</comment>
<dbReference type="Proteomes" id="UP000184148">
    <property type="component" value="Unassembled WGS sequence"/>
</dbReference>
<dbReference type="GO" id="GO:0044780">
    <property type="term" value="P:bacterial-type flagellum assembly"/>
    <property type="evidence" value="ECO:0007669"/>
    <property type="project" value="InterPro"/>
</dbReference>
<evidence type="ECO:0000256" key="10">
    <source>
        <dbReference type="ARBA" id="ARBA00023136"/>
    </source>
</evidence>
<dbReference type="GO" id="GO:0005886">
    <property type="term" value="C:plasma membrane"/>
    <property type="evidence" value="ECO:0007669"/>
    <property type="project" value="UniProtKB-SubCell"/>
</dbReference>
<keyword evidence="15" id="KW-1185">Reference proteome</keyword>
<evidence type="ECO:0000256" key="7">
    <source>
        <dbReference type="ARBA" id="ARBA00022795"/>
    </source>
</evidence>
<feature type="compositionally biased region" description="Basic and acidic residues" evidence="13">
    <location>
        <begin position="1"/>
        <end position="10"/>
    </location>
</feature>
<name>A0A1M5B3F7_9FIRM</name>
<keyword evidence="7 12" id="KW-1005">Bacterial flagellum biogenesis</keyword>
<dbReference type="PANTHER" id="PTHR30531:SF12">
    <property type="entry name" value="FLAGELLAR BIOSYNTHETIC PROTEIN FLHB"/>
    <property type="match status" value="1"/>
</dbReference>
<evidence type="ECO:0000256" key="11">
    <source>
        <dbReference type="ARBA" id="ARBA00023225"/>
    </source>
</evidence>
<dbReference type="FunFam" id="3.40.1690.10:FF:000001">
    <property type="entry name" value="Flagellar biosynthetic protein FlhB"/>
    <property type="match status" value="1"/>
</dbReference>
<evidence type="ECO:0000256" key="2">
    <source>
        <dbReference type="ARBA" id="ARBA00010690"/>
    </source>
</evidence>
<evidence type="ECO:0000256" key="3">
    <source>
        <dbReference type="ARBA" id="ARBA00021622"/>
    </source>
</evidence>
<accession>A0A1M5B3F7</accession>
<evidence type="ECO:0000256" key="9">
    <source>
        <dbReference type="ARBA" id="ARBA00022989"/>
    </source>
</evidence>
<keyword evidence="14" id="KW-0969">Cilium</keyword>
<dbReference type="SUPFAM" id="SSF160544">
    <property type="entry name" value="EscU C-terminal domain-like"/>
    <property type="match status" value="1"/>
</dbReference>
<proteinExistence type="inferred from homology"/>
<evidence type="ECO:0000256" key="8">
    <source>
        <dbReference type="ARBA" id="ARBA00022927"/>
    </source>
</evidence>
<dbReference type="EMBL" id="FQUY01000020">
    <property type="protein sequence ID" value="SHF36985.1"/>
    <property type="molecule type" value="Genomic_DNA"/>
</dbReference>
<keyword evidence="8 12" id="KW-0653">Protein transport</keyword>
<feature type="transmembrane region" description="Helical" evidence="12">
    <location>
        <begin position="30"/>
        <end position="48"/>
    </location>
</feature>
<dbReference type="PRINTS" id="PR00950">
    <property type="entry name" value="TYPE3IMSPROT"/>
</dbReference>
<keyword evidence="10 12" id="KW-0472">Membrane</keyword>
<dbReference type="InterPro" id="IPR006136">
    <property type="entry name" value="FlhB"/>
</dbReference>
<feature type="transmembrane region" description="Helical" evidence="12">
    <location>
        <begin position="91"/>
        <end position="116"/>
    </location>
</feature>
<evidence type="ECO:0000256" key="12">
    <source>
        <dbReference type="RuleBase" id="RU364091"/>
    </source>
</evidence>
<protein>
    <recommendedName>
        <fullName evidence="3 12">Flagellar biosynthetic protein FlhB</fullName>
    </recommendedName>
</protein>
<evidence type="ECO:0000256" key="6">
    <source>
        <dbReference type="ARBA" id="ARBA00022692"/>
    </source>
</evidence>
<evidence type="ECO:0000313" key="14">
    <source>
        <dbReference type="EMBL" id="SHF36985.1"/>
    </source>
</evidence>
<keyword evidence="14" id="KW-0282">Flagellum</keyword>
<keyword evidence="14" id="KW-0966">Cell projection</keyword>
<dbReference type="OrthoDB" id="9807950at2"/>
<dbReference type="PANTHER" id="PTHR30531">
    <property type="entry name" value="FLAGELLAR BIOSYNTHETIC PROTEIN FLHB"/>
    <property type="match status" value="1"/>
</dbReference>
<keyword evidence="4 12" id="KW-0813">Transport</keyword>
<evidence type="ECO:0000256" key="4">
    <source>
        <dbReference type="ARBA" id="ARBA00022448"/>
    </source>
</evidence>
<evidence type="ECO:0000256" key="1">
    <source>
        <dbReference type="ARBA" id="ARBA00004651"/>
    </source>
</evidence>
<evidence type="ECO:0000256" key="5">
    <source>
        <dbReference type="ARBA" id="ARBA00022475"/>
    </source>
</evidence>
<feature type="transmembrane region" description="Helical" evidence="12">
    <location>
        <begin position="192"/>
        <end position="210"/>
    </location>
</feature>
<dbReference type="NCBIfam" id="TIGR00328">
    <property type="entry name" value="flhB"/>
    <property type="match status" value="1"/>
</dbReference>
<feature type="transmembrane region" description="Helical" evidence="12">
    <location>
        <begin position="149"/>
        <end position="172"/>
    </location>
</feature>
<comment type="similarity">
    <text evidence="2 12">Belongs to the type III secretion exporter family.</text>
</comment>
<comment type="subcellular location">
    <subcellularLocation>
        <location evidence="1">Cell membrane</location>
        <topology evidence="1">Multi-pass membrane protein</topology>
    </subcellularLocation>
</comment>
<dbReference type="Gene3D" id="6.10.250.2080">
    <property type="match status" value="1"/>
</dbReference>
<evidence type="ECO:0000256" key="13">
    <source>
        <dbReference type="SAM" id="MobiDB-lite"/>
    </source>
</evidence>
<keyword evidence="9 12" id="KW-1133">Transmembrane helix</keyword>
<dbReference type="InterPro" id="IPR006135">
    <property type="entry name" value="T3SS_substrate_exporter"/>
</dbReference>
<dbReference type="RefSeq" id="WP_073239682.1">
    <property type="nucleotide sequence ID" value="NZ_FQUY01000020.1"/>
</dbReference>
<gene>
    <name evidence="12" type="primary">flhB</name>
    <name evidence="14" type="ORF">SAMN02745133_02461</name>
</gene>
<reference evidence="15" key="1">
    <citation type="submission" date="2016-11" db="EMBL/GenBank/DDBJ databases">
        <authorList>
            <person name="Varghese N."/>
            <person name="Submissions S."/>
        </authorList>
    </citation>
    <scope>NUCLEOTIDE SEQUENCE [LARGE SCALE GENOMIC DNA]</scope>
    <source>
        <strain evidence="15">DSM 12395</strain>
    </source>
</reference>
<feature type="region of interest" description="Disordered" evidence="13">
    <location>
        <begin position="1"/>
        <end position="26"/>
    </location>
</feature>
<dbReference type="STRING" id="1121429.SAMN02745133_02461"/>
<dbReference type="InterPro" id="IPR029025">
    <property type="entry name" value="T3SS_substrate_exporter_C"/>
</dbReference>
<dbReference type="Gene3D" id="3.40.1690.10">
    <property type="entry name" value="secretion proteins EscU"/>
    <property type="match status" value="1"/>
</dbReference>
<sequence length="354" mass="40191">MPEGSQEKTEQATPRRLQEARRKGQVPKSADLNGAILLLVAGLFALLSKDSLISQTRKYFYTYFNSFVHQRQPDSYLVQLLMDFTINFFSVFIPFFMVLVAVALGANMAQIGFLFAPEAVKPRLDKLNPLTGFKNIFSGRALFELVKSLLKILVVGWAVYAAVMGELANLLAIFHSPPQTMLNQVLTVALKVMLWGAAVYLGIALLDLIYQRYAFQKQMRMTKQEVKEEYKQTEGDPQIKGWLRRRQRQLLMNLVRKEVPRATVVVTNPTHYAVALKYEPPMEAPVVVAKGTDRLAKQIREIAKEHKVPVIENVEVARLLYTNVELGQAIPVEMYQAVAEILAMVYRLKNRKGM</sequence>
<organism evidence="14 15">
    <name type="scientific">Desulforamulus putei DSM 12395</name>
    <dbReference type="NCBI Taxonomy" id="1121429"/>
    <lineage>
        <taxon>Bacteria</taxon>
        <taxon>Bacillati</taxon>
        <taxon>Bacillota</taxon>
        <taxon>Clostridia</taxon>
        <taxon>Eubacteriales</taxon>
        <taxon>Peptococcaceae</taxon>
        <taxon>Desulforamulus</taxon>
    </lineage>
</organism>
<keyword evidence="11 12" id="KW-1006">Bacterial flagellum protein export</keyword>
<dbReference type="Pfam" id="PF01312">
    <property type="entry name" value="Bac_export_2"/>
    <property type="match status" value="1"/>
</dbReference>
<keyword evidence="6 12" id="KW-0812">Transmembrane</keyword>